<keyword evidence="3" id="KW-1185">Reference proteome</keyword>
<name>A0A9R0E367_SPOFR</name>
<keyword evidence="1" id="KW-0472">Membrane</keyword>
<sequence length="393" mass="45433">MTMLAYVVASYMSMQLAGVAGYPYYYVLPHQFTYNQGNNLNINIVPINVPYHSDNATVKLYINGLYRHCTNLKELIDFKTYQLTDSYTDIDMYINYHSTTICMYNLVKGSASKNYNFWYTPQNYSYEYTLLVDFQKLCDANKTIGRSIGAIYYPPTTVFTIKIERFDFNSTIVARLKKYKDDNEDFLHDLKIAERDIVKDQNYAIMSYSDTERVIFSCAQYISQYPSVGLIDSSGYNIETVEGTTYNELLDVGKNGSMLCCIYYEVTNLYGTRYITRVIANKTLLLYNKTEFNNHKTTDNDTSYGTLEQNIISNALKLINYLYLLIPVAVLLSILITTYIYIRRKRLKAETAPESINENQEINYVTLDLKSSGMKAPRPDEPQYAQIMTTSKF</sequence>
<reference evidence="4" key="1">
    <citation type="submission" date="2025-08" db="UniProtKB">
        <authorList>
            <consortium name="RefSeq"/>
        </authorList>
    </citation>
    <scope>IDENTIFICATION</scope>
    <source>
        <tissue evidence="4">Whole larval tissue</tissue>
    </source>
</reference>
<evidence type="ECO:0000256" key="2">
    <source>
        <dbReference type="SAM" id="SignalP"/>
    </source>
</evidence>
<organism evidence="3 4">
    <name type="scientific">Spodoptera frugiperda</name>
    <name type="common">Fall armyworm</name>
    <dbReference type="NCBI Taxonomy" id="7108"/>
    <lineage>
        <taxon>Eukaryota</taxon>
        <taxon>Metazoa</taxon>
        <taxon>Ecdysozoa</taxon>
        <taxon>Arthropoda</taxon>
        <taxon>Hexapoda</taxon>
        <taxon>Insecta</taxon>
        <taxon>Pterygota</taxon>
        <taxon>Neoptera</taxon>
        <taxon>Endopterygota</taxon>
        <taxon>Lepidoptera</taxon>
        <taxon>Glossata</taxon>
        <taxon>Ditrysia</taxon>
        <taxon>Noctuoidea</taxon>
        <taxon>Noctuidae</taxon>
        <taxon>Amphipyrinae</taxon>
        <taxon>Spodoptera</taxon>
    </lineage>
</organism>
<evidence type="ECO:0000313" key="3">
    <source>
        <dbReference type="Proteomes" id="UP000829999"/>
    </source>
</evidence>
<evidence type="ECO:0000256" key="1">
    <source>
        <dbReference type="SAM" id="Phobius"/>
    </source>
</evidence>
<keyword evidence="2" id="KW-0732">Signal</keyword>
<accession>A0A9R0E367</accession>
<evidence type="ECO:0000313" key="4">
    <source>
        <dbReference type="RefSeq" id="XP_050557903.1"/>
    </source>
</evidence>
<proteinExistence type="predicted"/>
<keyword evidence="1" id="KW-0812">Transmembrane</keyword>
<dbReference type="Proteomes" id="UP000829999">
    <property type="component" value="Chromosome 21"/>
</dbReference>
<keyword evidence="1" id="KW-1133">Transmembrane helix</keyword>
<dbReference type="AlphaFoldDB" id="A0A9R0E367"/>
<protein>
    <submittedName>
        <fullName evidence="4">Uncharacterized protein LOC118280428 isoform X2</fullName>
    </submittedName>
</protein>
<feature type="signal peptide" evidence="2">
    <location>
        <begin position="1"/>
        <end position="21"/>
    </location>
</feature>
<feature type="transmembrane region" description="Helical" evidence="1">
    <location>
        <begin position="321"/>
        <end position="342"/>
    </location>
</feature>
<feature type="chain" id="PRO_5040311493" evidence="2">
    <location>
        <begin position="22"/>
        <end position="393"/>
    </location>
</feature>
<gene>
    <name evidence="4" type="primary">LOC118280428</name>
</gene>
<dbReference type="RefSeq" id="XP_050557903.1">
    <property type="nucleotide sequence ID" value="XM_050701946.1"/>
</dbReference>
<dbReference type="GeneID" id="118280428"/>